<dbReference type="PANTHER" id="PTHR31105:SF42">
    <property type="entry name" value="OS02G0258300 PROTEIN"/>
    <property type="match status" value="1"/>
</dbReference>
<dbReference type="GO" id="GO:1900150">
    <property type="term" value="P:regulation of defense response to fungus"/>
    <property type="evidence" value="ECO:0007669"/>
    <property type="project" value="InterPro"/>
</dbReference>
<feature type="region of interest" description="Disordered" evidence="1">
    <location>
        <begin position="616"/>
        <end position="636"/>
    </location>
</feature>
<evidence type="ECO:0000256" key="1">
    <source>
        <dbReference type="SAM" id="MobiDB-lite"/>
    </source>
</evidence>
<dbReference type="AlphaFoldDB" id="A0A9Q1KD52"/>
<proteinExistence type="predicted"/>
<feature type="region of interest" description="Disordered" evidence="1">
    <location>
        <begin position="565"/>
        <end position="600"/>
    </location>
</feature>
<evidence type="ECO:0000259" key="2">
    <source>
        <dbReference type="Pfam" id="PF11331"/>
    </source>
</evidence>
<feature type="region of interest" description="Disordered" evidence="1">
    <location>
        <begin position="648"/>
        <end position="673"/>
    </location>
</feature>
<reference evidence="4" key="1">
    <citation type="submission" date="2022-04" db="EMBL/GenBank/DDBJ databases">
        <title>Carnegiea gigantea Genome sequencing and assembly v2.</title>
        <authorList>
            <person name="Copetti D."/>
            <person name="Sanderson M.J."/>
            <person name="Burquez A."/>
            <person name="Wojciechowski M.F."/>
        </authorList>
    </citation>
    <scope>NUCLEOTIDE SEQUENCE</scope>
    <source>
        <strain evidence="4">SGP5-SGP5p</strain>
        <tissue evidence="4">Aerial part</tissue>
    </source>
</reference>
<sequence length="882" mass="97049">MAETSKVRLVRCPKCENLLPELPDYSVYQCGGCGAVLRAKKGIPEGTNGSQTPYEERMGVLPEKSENLLGKTENFVGKGTVSGVENAEARVSDALGSTETVAQKLGNDAKLEVGKWVIQDGNSSKNELGNGNLDSKADNLETHVKNANGSRRSSRVFERGLSERGEEERFGRIRRGFLEGARYSSSNLGGQGTSKYNLDLNFRNGGSGATGAEYLNPGREELLRKLDELKEQLSRVHNVGENSRETVPLEHRAPNVEPYGDRDDIFHEHPSSFQRVSRQFSAPNKHAAGAPYFEHGYEPYPIINRPDIASHNYHNPLSSSNNVPGFGDPFESQTFRRPPRRILSHLHHVTPEPDPFDPHLYNMVRHQMSCSCYQCCDGQPHVPSQIPPTFNNRRFHHVANKDVPCHHEVHSAFGPHGCNSKMFNAPMGSCNPQPHSRWPSELNLELSSFARARPQRVLLANGRRCYPVVGGAPFVTCHNCFELLKLPKKVVCKKGEWKVSCGACSSAISFAIVDEKLVFVSPSGNESTTEAVDSSEVGHGHVRRDNTSVCSEDYANSVYDFQAMDREPVSSSTGQGVSSGKSEEMHNLHSVSATTSEDEHFSDDFVARQGVTFTAEPPEKLATSSAPGSPLQDPFDYTSKYRAVNRCGKGNLSSRSDQERVVTNKSTMRQNSLKESLATELDISLKDYANHGASQDSTDVCREDDQPKGKKGVDAFLAGIIKKSFRDFSKSSHTVQNGKRNVTVNGHLIPDRLVKKAEKLAGPVYPGQYWYDYRAGFWGVMGGPCLGIIPPCIEEFNHPMPEKCAAGNTGVFVNGRELHQKDLDLLVTRGLPAARNRSYILEISGRVVDEDAGLELDCLGKLAPTVEKVKHGFGMRVPKAAA</sequence>
<accession>A0A9Q1KD52</accession>
<dbReference type="Pfam" id="PF11331">
    <property type="entry name" value="Zn_ribbon_12"/>
    <property type="match status" value="1"/>
</dbReference>
<dbReference type="InterPro" id="IPR055126">
    <property type="entry name" value="EDR4-like_N"/>
</dbReference>
<evidence type="ECO:0000259" key="3">
    <source>
        <dbReference type="Pfam" id="PF22910"/>
    </source>
</evidence>
<name>A0A9Q1KD52_9CARY</name>
<evidence type="ECO:0000313" key="5">
    <source>
        <dbReference type="Proteomes" id="UP001153076"/>
    </source>
</evidence>
<dbReference type="PANTHER" id="PTHR31105">
    <property type="entry name" value="EXTRA-LARGE G-PROTEIN-LIKE"/>
    <property type="match status" value="1"/>
</dbReference>
<dbReference type="Pfam" id="PF22910">
    <property type="entry name" value="EDR4-like_1st"/>
    <property type="match status" value="1"/>
</dbReference>
<feature type="domain" description="Enhanced disease resistance 4-like N-terminal" evidence="3">
    <location>
        <begin position="6"/>
        <end position="39"/>
    </location>
</feature>
<dbReference type="OrthoDB" id="2020426at2759"/>
<feature type="region of interest" description="Disordered" evidence="1">
    <location>
        <begin position="524"/>
        <end position="544"/>
    </location>
</feature>
<dbReference type="Proteomes" id="UP001153076">
    <property type="component" value="Unassembled WGS sequence"/>
</dbReference>
<dbReference type="InterPro" id="IPR021480">
    <property type="entry name" value="Zinc_ribbon_12"/>
</dbReference>
<comment type="caution">
    <text evidence="4">The sequence shown here is derived from an EMBL/GenBank/DDBJ whole genome shotgun (WGS) entry which is preliminary data.</text>
</comment>
<dbReference type="EMBL" id="JAKOGI010000186">
    <property type="protein sequence ID" value="KAJ8440676.1"/>
    <property type="molecule type" value="Genomic_DNA"/>
</dbReference>
<keyword evidence="5" id="KW-1185">Reference proteome</keyword>
<protein>
    <recommendedName>
        <fullName evidence="6">Zinc-ribbon domain-containing protein</fullName>
    </recommendedName>
</protein>
<feature type="compositionally biased region" description="Polar residues" evidence="1">
    <location>
        <begin position="663"/>
        <end position="673"/>
    </location>
</feature>
<feature type="domain" description="Probable zinc-ribbon" evidence="2">
    <location>
        <begin position="470"/>
        <end position="512"/>
    </location>
</feature>
<organism evidence="4 5">
    <name type="scientific">Carnegiea gigantea</name>
    <dbReference type="NCBI Taxonomy" id="171969"/>
    <lineage>
        <taxon>Eukaryota</taxon>
        <taxon>Viridiplantae</taxon>
        <taxon>Streptophyta</taxon>
        <taxon>Embryophyta</taxon>
        <taxon>Tracheophyta</taxon>
        <taxon>Spermatophyta</taxon>
        <taxon>Magnoliopsida</taxon>
        <taxon>eudicotyledons</taxon>
        <taxon>Gunneridae</taxon>
        <taxon>Pentapetalae</taxon>
        <taxon>Caryophyllales</taxon>
        <taxon>Cactineae</taxon>
        <taxon>Cactaceae</taxon>
        <taxon>Cactoideae</taxon>
        <taxon>Echinocereeae</taxon>
        <taxon>Carnegiea</taxon>
    </lineage>
</organism>
<dbReference type="InterPro" id="IPR040244">
    <property type="entry name" value="EDR4-like"/>
</dbReference>
<gene>
    <name evidence="4" type="ORF">Cgig2_031093</name>
</gene>
<evidence type="ECO:0000313" key="4">
    <source>
        <dbReference type="EMBL" id="KAJ8440676.1"/>
    </source>
</evidence>
<feature type="compositionally biased region" description="Low complexity" evidence="1">
    <location>
        <begin position="570"/>
        <end position="580"/>
    </location>
</feature>
<evidence type="ECO:0008006" key="6">
    <source>
        <dbReference type="Google" id="ProtNLM"/>
    </source>
</evidence>